<dbReference type="AlphaFoldDB" id="R2S6D6"/>
<comment type="caution">
    <text evidence="2">The sequence shown here is derived from an EMBL/GenBank/DDBJ whole genome shotgun (WGS) entry which is preliminary data.</text>
</comment>
<gene>
    <name evidence="2" type="ORF">UAU_03599</name>
</gene>
<accession>R2S6D6</accession>
<protein>
    <submittedName>
        <fullName evidence="2">Uncharacterized protein</fullName>
    </submittedName>
</protein>
<evidence type="ECO:0000313" key="2">
    <source>
        <dbReference type="EMBL" id="EOH91060.1"/>
    </source>
</evidence>
<dbReference type="HOGENOM" id="CLU_1793500_0_0_9"/>
<dbReference type="PATRIC" id="fig|1158607.3.peg.3594"/>
<dbReference type="STRING" id="160454.RV10_GL001125"/>
<organism evidence="2 3">
    <name type="scientific">Enterococcus pallens ATCC BAA-351</name>
    <dbReference type="NCBI Taxonomy" id="1158607"/>
    <lineage>
        <taxon>Bacteria</taxon>
        <taxon>Bacillati</taxon>
        <taxon>Bacillota</taxon>
        <taxon>Bacilli</taxon>
        <taxon>Lactobacillales</taxon>
        <taxon>Enterococcaceae</taxon>
        <taxon>Enterococcus</taxon>
    </lineage>
</organism>
<name>R2S6D6_9ENTE</name>
<feature type="region of interest" description="Disordered" evidence="1">
    <location>
        <begin position="21"/>
        <end position="42"/>
    </location>
</feature>
<evidence type="ECO:0000256" key="1">
    <source>
        <dbReference type="SAM" id="MobiDB-lite"/>
    </source>
</evidence>
<sequence length="144" mass="16148">MLGCLVLVLFGFVEVKNAGNKRSASDNHASSTEPSSSSIMNNNSTVNSSSYAEDISFIEGYYWDGYFDHREKIQDSMEEEEYKRALFASYIPDVIHGSGYLWYRLDGVNVEVPDGSYVKITYSGPVLQTYPAIFSNVLEVEVVE</sequence>
<dbReference type="EMBL" id="AJAQ01000035">
    <property type="protein sequence ID" value="EOH91060.1"/>
    <property type="molecule type" value="Genomic_DNA"/>
</dbReference>
<dbReference type="Proteomes" id="UP000013782">
    <property type="component" value="Unassembled WGS sequence"/>
</dbReference>
<proteinExistence type="predicted"/>
<evidence type="ECO:0000313" key="3">
    <source>
        <dbReference type="Proteomes" id="UP000013782"/>
    </source>
</evidence>
<reference evidence="2 3" key="1">
    <citation type="submission" date="2013-02" db="EMBL/GenBank/DDBJ databases">
        <title>The Genome Sequence of Enterococcus pallens BAA-351.</title>
        <authorList>
            <consortium name="The Broad Institute Genome Sequencing Platform"/>
            <consortium name="The Broad Institute Genome Sequencing Center for Infectious Disease"/>
            <person name="Earl A.M."/>
            <person name="Gilmore M.S."/>
            <person name="Lebreton F."/>
            <person name="Walker B."/>
            <person name="Young S.K."/>
            <person name="Zeng Q."/>
            <person name="Gargeya S."/>
            <person name="Fitzgerald M."/>
            <person name="Haas B."/>
            <person name="Abouelleil A."/>
            <person name="Alvarado L."/>
            <person name="Arachchi H.M."/>
            <person name="Berlin A.M."/>
            <person name="Chapman S.B."/>
            <person name="Dewar J."/>
            <person name="Goldberg J."/>
            <person name="Griggs A."/>
            <person name="Gujja S."/>
            <person name="Hansen M."/>
            <person name="Howarth C."/>
            <person name="Imamovic A."/>
            <person name="Larimer J."/>
            <person name="McCowan C."/>
            <person name="Murphy C."/>
            <person name="Neiman D."/>
            <person name="Pearson M."/>
            <person name="Priest M."/>
            <person name="Roberts A."/>
            <person name="Saif S."/>
            <person name="Shea T."/>
            <person name="Sisk P."/>
            <person name="Sykes S."/>
            <person name="Wortman J."/>
            <person name="Nusbaum C."/>
            <person name="Birren B."/>
        </authorList>
    </citation>
    <scope>NUCLEOTIDE SEQUENCE [LARGE SCALE GENOMIC DNA]</scope>
    <source>
        <strain evidence="2 3">ATCC BAA-351</strain>
    </source>
</reference>
<keyword evidence="3" id="KW-1185">Reference proteome</keyword>